<sequence>MAPNALALKEGTQTATQTDSQAIIVPSKLQIALAIAILKTKPDGVTVRDHILCLRSHLKRGPQRFTEEEEHRHLDSVTYWRERYERAETKCHELEHRNAQLGRANDALQIHKAPVGLQGSAKRKGEAYKQNRSSKRLRGAPEVPENSVMGTQGTFAGDLDVLDTGVTLTQTLYTGHKLYKQHEADPKAICFNLIESSRAIGSVISTIARNYDQLAQGRSSTSLEKDKSELSYAIRASARAFTSLLVGLGKISSNGCDRQLPNLVIYECVRMFKTILDSISESARLSVANLSASQARGKGSRSNAPSSTKESNPPRTLAQFLNALISYLDKSDPNHREIFEGLLFILLERVGKRLFYCTFGRDRSATIEGDIVLPLAHNHPTIIATQETEALAVRLEIRSLVIILERAIALAPYHINSRPTSSSSVSKAKKTPGIARSLTFKTLPSASKAPLSSTAKDRLQRTLINCMFGQEDHDEFSDVLRMPARLGGLPSLAKVEDKDVNDWFQGEVWRLVGWDLLGREGDW</sequence>
<protein>
    <submittedName>
        <fullName evidence="2">Uncharacterized protein</fullName>
    </submittedName>
</protein>
<keyword evidence="3" id="KW-1185">Reference proteome</keyword>
<accession>A0A6A6XTG4</accession>
<dbReference type="AlphaFoldDB" id="A0A6A6XTG4"/>
<gene>
    <name evidence="2" type="ORF">K505DRAFT_294774</name>
</gene>
<reference evidence="2" key="1">
    <citation type="journal article" date="2020" name="Stud. Mycol.">
        <title>101 Dothideomycetes genomes: a test case for predicting lifestyles and emergence of pathogens.</title>
        <authorList>
            <person name="Haridas S."/>
            <person name="Albert R."/>
            <person name="Binder M."/>
            <person name="Bloem J."/>
            <person name="Labutti K."/>
            <person name="Salamov A."/>
            <person name="Andreopoulos B."/>
            <person name="Baker S."/>
            <person name="Barry K."/>
            <person name="Bills G."/>
            <person name="Bluhm B."/>
            <person name="Cannon C."/>
            <person name="Castanera R."/>
            <person name="Culley D."/>
            <person name="Daum C."/>
            <person name="Ezra D."/>
            <person name="Gonzalez J."/>
            <person name="Henrissat B."/>
            <person name="Kuo A."/>
            <person name="Liang C."/>
            <person name="Lipzen A."/>
            <person name="Lutzoni F."/>
            <person name="Magnuson J."/>
            <person name="Mondo S."/>
            <person name="Nolan M."/>
            <person name="Ohm R."/>
            <person name="Pangilinan J."/>
            <person name="Park H.-J."/>
            <person name="Ramirez L."/>
            <person name="Alfaro M."/>
            <person name="Sun H."/>
            <person name="Tritt A."/>
            <person name="Yoshinaga Y."/>
            <person name="Zwiers L.-H."/>
            <person name="Turgeon B."/>
            <person name="Goodwin S."/>
            <person name="Spatafora J."/>
            <person name="Crous P."/>
            <person name="Grigoriev I."/>
        </authorList>
    </citation>
    <scope>NUCLEOTIDE SEQUENCE</scope>
    <source>
        <strain evidence="2">CBS 109.77</strain>
    </source>
</reference>
<evidence type="ECO:0000313" key="3">
    <source>
        <dbReference type="Proteomes" id="UP000799757"/>
    </source>
</evidence>
<proteinExistence type="predicted"/>
<feature type="region of interest" description="Disordered" evidence="1">
    <location>
        <begin position="119"/>
        <end position="148"/>
    </location>
</feature>
<evidence type="ECO:0000313" key="2">
    <source>
        <dbReference type="EMBL" id="KAF2799315.1"/>
    </source>
</evidence>
<dbReference type="Proteomes" id="UP000799757">
    <property type="component" value="Unassembled WGS sequence"/>
</dbReference>
<organism evidence="2 3">
    <name type="scientific">Melanomma pulvis-pyrius CBS 109.77</name>
    <dbReference type="NCBI Taxonomy" id="1314802"/>
    <lineage>
        <taxon>Eukaryota</taxon>
        <taxon>Fungi</taxon>
        <taxon>Dikarya</taxon>
        <taxon>Ascomycota</taxon>
        <taxon>Pezizomycotina</taxon>
        <taxon>Dothideomycetes</taxon>
        <taxon>Pleosporomycetidae</taxon>
        <taxon>Pleosporales</taxon>
        <taxon>Melanommataceae</taxon>
        <taxon>Melanomma</taxon>
    </lineage>
</organism>
<dbReference type="OrthoDB" id="202825at2759"/>
<dbReference type="EMBL" id="MU001766">
    <property type="protein sequence ID" value="KAF2799315.1"/>
    <property type="molecule type" value="Genomic_DNA"/>
</dbReference>
<evidence type="ECO:0000256" key="1">
    <source>
        <dbReference type="SAM" id="MobiDB-lite"/>
    </source>
</evidence>
<name>A0A6A6XTG4_9PLEO</name>